<dbReference type="EMBL" id="CP001999">
    <property type="protein sequence ID" value="ADG92286.1"/>
    <property type="molecule type" value="Genomic_DNA"/>
</dbReference>
<gene>
    <name evidence="1" type="ordered locus">Arnit_0621</name>
</gene>
<organism evidence="1 2">
    <name type="scientific">Arcobacter nitrofigilis (strain ATCC 33309 / DSM 7299 / CCUG 15893 / LMG 7604 / NCTC 12251 / CI)</name>
    <name type="common">Campylobacter nitrofigilis</name>
    <dbReference type="NCBI Taxonomy" id="572480"/>
    <lineage>
        <taxon>Bacteria</taxon>
        <taxon>Pseudomonadati</taxon>
        <taxon>Campylobacterota</taxon>
        <taxon>Epsilonproteobacteria</taxon>
        <taxon>Campylobacterales</taxon>
        <taxon>Arcobacteraceae</taxon>
        <taxon>Arcobacter</taxon>
    </lineage>
</organism>
<reference evidence="1 2" key="1">
    <citation type="journal article" date="2010" name="Stand. Genomic Sci.">
        <title>Complete genome sequence of Arcobacter nitrofigilis type strain (CI).</title>
        <authorList>
            <person name="Pati A."/>
            <person name="Gronow S."/>
            <person name="Lapidus A."/>
            <person name="Copeland A."/>
            <person name="Glavina Del Rio T."/>
            <person name="Nolan M."/>
            <person name="Lucas S."/>
            <person name="Tice H."/>
            <person name="Cheng J.F."/>
            <person name="Han C."/>
            <person name="Chertkov O."/>
            <person name="Bruce D."/>
            <person name="Tapia R."/>
            <person name="Goodwin L."/>
            <person name="Pitluck S."/>
            <person name="Liolios K."/>
            <person name="Ivanova N."/>
            <person name="Mavromatis K."/>
            <person name="Chen A."/>
            <person name="Palaniappan K."/>
            <person name="Land M."/>
            <person name="Hauser L."/>
            <person name="Chang Y.J."/>
            <person name="Jeffries C.D."/>
            <person name="Detter J.C."/>
            <person name="Rohde M."/>
            <person name="Goker M."/>
            <person name="Bristow J."/>
            <person name="Eisen J.A."/>
            <person name="Markowitz V."/>
            <person name="Hugenholtz P."/>
            <person name="Klenk H.P."/>
            <person name="Kyrpides N.C."/>
        </authorList>
    </citation>
    <scope>NUCLEOTIDE SEQUENCE [LARGE SCALE GENOMIC DNA]</scope>
    <source>
        <strain evidence="2">ATCC 33309 / DSM 7299 / CCUG 15893 / LMG 7604 / NCTC 12251 / CI</strain>
    </source>
</reference>
<keyword evidence="2" id="KW-1185">Reference proteome</keyword>
<dbReference type="STRING" id="572480.Arnit_0621"/>
<accession>D5V253</accession>
<sequence length="69" mass="8317">MKKYGVRLKRLENINKLTKDKINKLYLEYISLILRGKINESTEEMREVFKLMNIESEELRVWLQKGSTL</sequence>
<proteinExistence type="predicted"/>
<dbReference type="AlphaFoldDB" id="D5V253"/>
<evidence type="ECO:0000313" key="1">
    <source>
        <dbReference type="EMBL" id="ADG92286.1"/>
    </source>
</evidence>
<dbReference type="KEGG" id="ant:Arnit_0621"/>
<name>D5V253_ARCNC</name>
<dbReference type="Proteomes" id="UP000000939">
    <property type="component" value="Chromosome"/>
</dbReference>
<dbReference type="RefSeq" id="WP_013134431.1">
    <property type="nucleotide sequence ID" value="NC_014166.1"/>
</dbReference>
<evidence type="ECO:0000313" key="2">
    <source>
        <dbReference type="Proteomes" id="UP000000939"/>
    </source>
</evidence>
<protein>
    <submittedName>
        <fullName evidence="1">Uncharacterized protein</fullName>
    </submittedName>
</protein>
<dbReference type="HOGENOM" id="CLU_2766872_0_0_7"/>